<gene>
    <name evidence="2" type="ORF">BDV95DRAFT_610125</name>
</gene>
<evidence type="ECO:0000256" key="1">
    <source>
        <dbReference type="SAM" id="MobiDB-lite"/>
    </source>
</evidence>
<keyword evidence="3" id="KW-1185">Reference proteome</keyword>
<dbReference type="Proteomes" id="UP000481861">
    <property type="component" value="Unassembled WGS sequence"/>
</dbReference>
<dbReference type="EMBL" id="JAADJZ010000020">
    <property type="protein sequence ID" value="KAF2868156.1"/>
    <property type="molecule type" value="Genomic_DNA"/>
</dbReference>
<evidence type="ECO:0000313" key="2">
    <source>
        <dbReference type="EMBL" id="KAF2868156.1"/>
    </source>
</evidence>
<evidence type="ECO:0008006" key="4">
    <source>
        <dbReference type="Google" id="ProtNLM"/>
    </source>
</evidence>
<reference evidence="2 3" key="1">
    <citation type="submission" date="2020-01" db="EMBL/GenBank/DDBJ databases">
        <authorList>
            <consortium name="DOE Joint Genome Institute"/>
            <person name="Haridas S."/>
            <person name="Albert R."/>
            <person name="Binder M."/>
            <person name="Bloem J."/>
            <person name="Labutti K."/>
            <person name="Salamov A."/>
            <person name="Andreopoulos B."/>
            <person name="Baker S.E."/>
            <person name="Barry K."/>
            <person name="Bills G."/>
            <person name="Bluhm B.H."/>
            <person name="Cannon C."/>
            <person name="Castanera R."/>
            <person name="Culley D.E."/>
            <person name="Daum C."/>
            <person name="Ezra D."/>
            <person name="Gonzalez J.B."/>
            <person name="Henrissat B."/>
            <person name="Kuo A."/>
            <person name="Liang C."/>
            <person name="Lipzen A."/>
            <person name="Lutzoni F."/>
            <person name="Magnuson J."/>
            <person name="Mondo S."/>
            <person name="Nolan M."/>
            <person name="Ohm R."/>
            <person name="Pangilinan J."/>
            <person name="Park H.-J.H."/>
            <person name="Ramirez L."/>
            <person name="Alfaro M."/>
            <person name="Sun H."/>
            <person name="Tritt A."/>
            <person name="Yoshinaga Y."/>
            <person name="Zwiers L.-H.L."/>
            <person name="Turgeon B.G."/>
            <person name="Goodwin S.B."/>
            <person name="Spatafora J.W."/>
            <person name="Crous P.W."/>
            <person name="Grigoriev I.V."/>
        </authorList>
    </citation>
    <scope>NUCLEOTIDE SEQUENCE [LARGE SCALE GENOMIC DNA]</scope>
    <source>
        <strain evidence="2 3">CBS 611.86</strain>
    </source>
</reference>
<dbReference type="AlphaFoldDB" id="A0A7C8M411"/>
<proteinExistence type="predicted"/>
<comment type="caution">
    <text evidence="2">The sequence shown here is derived from an EMBL/GenBank/DDBJ whole genome shotgun (WGS) entry which is preliminary data.</text>
</comment>
<feature type="compositionally biased region" description="Basic residues" evidence="1">
    <location>
        <begin position="51"/>
        <end position="63"/>
    </location>
</feature>
<sequence length="757" mass="82314">MDENGTQRASRARRPPVAFDAGRNPPTEKKAGKRKAPINETQPDNGTPKKAGSRSRQVSKRAPARMPLEPTSANDRAPVAASQPPAPIKAPIEIIEDDELSDDFDDAGPGFGDAEGANETAAVEEQNPINNSLKRSPSEADLEKEESTSKAPNSLKRTLSKLDISEAANKVPSTGLKRTQSKMDLTELTKIPATPLKRTQSKMDLGQPSSNLPRAQSTDGNPSAKRVKRTTADDAATTRPTSRDGRMDPPQQIPATPAARKITSQTALPRLAARLMTPIKSSIARSQSVKTLKSTLMAPSLLRSPSARALFSPTSIGQAMKEGVREGMRKTSNSLNQVRSLLRTPHRKYSADPKKIAASTHMSPPPGLDLAKELPKVPVTAPVKKQVNFTNSTLERAVHDELGKSPSPMKLRAGSKVLTGAVIYPSLQSGIEYPSLTNDAKSPSASPSWRLTFGEGTTHTSSEFSFRSGNPINFGPPSTSTIRVVTKTYALSLGDGKKRKLETVKESFDKENNGPAADEGRSAKKMKLTLSELLKTPSSVPQEAANVSIGTLDLLLAHGWDINSQGDSGSASSGKPFMWNVVSNEEMVEWCPNHGASVHPRYPQRCPPILEEVADRGTVSIYSRLLRKGAPTTGRLLHLAVEATTCGDPNKEKDKKEHAARMDIVRYLVDEVGLDINEDDQPKGRQLPMRNGTPICYIPGAMMLERDTRELTWYLLDRGADPTPAFKIAERDYMQFVEDVEAWKVQRKAGQRQCCVQ</sequence>
<dbReference type="Gene3D" id="1.25.40.20">
    <property type="entry name" value="Ankyrin repeat-containing domain"/>
    <property type="match status" value="1"/>
</dbReference>
<feature type="region of interest" description="Disordered" evidence="1">
    <location>
        <begin position="1"/>
        <end position="262"/>
    </location>
</feature>
<feature type="compositionally biased region" description="Polar residues" evidence="1">
    <location>
        <begin position="207"/>
        <end position="221"/>
    </location>
</feature>
<evidence type="ECO:0000313" key="3">
    <source>
        <dbReference type="Proteomes" id="UP000481861"/>
    </source>
</evidence>
<protein>
    <recommendedName>
        <fullName evidence="4">Ankyrin repeat-containing domain protein</fullName>
    </recommendedName>
</protein>
<dbReference type="InterPro" id="IPR036770">
    <property type="entry name" value="Ankyrin_rpt-contain_sf"/>
</dbReference>
<dbReference type="OrthoDB" id="5204833at2759"/>
<name>A0A7C8M411_9PLEO</name>
<accession>A0A7C8M411</accession>
<feature type="compositionally biased region" description="Acidic residues" evidence="1">
    <location>
        <begin position="94"/>
        <end position="106"/>
    </location>
</feature>
<organism evidence="2 3">
    <name type="scientific">Massariosphaeria phaeospora</name>
    <dbReference type="NCBI Taxonomy" id="100035"/>
    <lineage>
        <taxon>Eukaryota</taxon>
        <taxon>Fungi</taxon>
        <taxon>Dikarya</taxon>
        <taxon>Ascomycota</taxon>
        <taxon>Pezizomycotina</taxon>
        <taxon>Dothideomycetes</taxon>
        <taxon>Pleosporomycetidae</taxon>
        <taxon>Pleosporales</taxon>
        <taxon>Pleosporales incertae sedis</taxon>
        <taxon>Massariosphaeria</taxon>
    </lineage>
</organism>